<dbReference type="InterPro" id="IPR001487">
    <property type="entry name" value="Bromodomain"/>
</dbReference>
<feature type="region of interest" description="Disordered" evidence="4">
    <location>
        <begin position="141"/>
        <end position="178"/>
    </location>
</feature>
<keyword evidence="1" id="KW-0677">Repeat</keyword>
<dbReference type="InterPro" id="IPR050935">
    <property type="entry name" value="Bromo_chromatin_reader"/>
</dbReference>
<dbReference type="EMBL" id="JAOPHQ010005149">
    <property type="protein sequence ID" value="KAK0136502.1"/>
    <property type="molecule type" value="Genomic_DNA"/>
</dbReference>
<dbReference type="PANTHER" id="PTHR22880:SF225">
    <property type="entry name" value="BROMODOMAIN-CONTAINING PROTEIN BET-1-RELATED"/>
    <property type="match status" value="1"/>
</dbReference>
<feature type="region of interest" description="Disordered" evidence="4">
    <location>
        <begin position="1"/>
        <end position="25"/>
    </location>
</feature>
<dbReference type="CDD" id="cd05497">
    <property type="entry name" value="Bromo_Brdt_I_like"/>
    <property type="match status" value="1"/>
</dbReference>
<dbReference type="FunFam" id="1.20.920.10:FF:000002">
    <property type="entry name" value="Bromodomain-containing protein 4"/>
    <property type="match status" value="1"/>
</dbReference>
<evidence type="ECO:0000313" key="6">
    <source>
        <dbReference type="EMBL" id="KAK0136502.1"/>
    </source>
</evidence>
<dbReference type="InterPro" id="IPR043508">
    <property type="entry name" value="Bromo_Brdt_I"/>
</dbReference>
<reference evidence="6" key="1">
    <citation type="journal article" date="2023" name="Front. Mar. Sci.">
        <title>A new Merluccius polli reference genome to investigate the effects of global change in West African waters.</title>
        <authorList>
            <person name="Mateo J.L."/>
            <person name="Blanco-Fernandez C."/>
            <person name="Garcia-Vazquez E."/>
            <person name="Machado-Schiaffino G."/>
        </authorList>
    </citation>
    <scope>NUCLEOTIDE SEQUENCE</scope>
    <source>
        <strain evidence="6">C29</strain>
        <tissue evidence="6">Fin</tissue>
    </source>
</reference>
<dbReference type="SMART" id="SM00297">
    <property type="entry name" value="BROMO"/>
    <property type="match status" value="1"/>
</dbReference>
<gene>
    <name evidence="6" type="primary">brdt_0</name>
    <name evidence="6" type="ORF">N1851_027379</name>
</gene>
<dbReference type="GO" id="GO:0006355">
    <property type="term" value="P:regulation of DNA-templated transcription"/>
    <property type="evidence" value="ECO:0007669"/>
    <property type="project" value="TreeGrafter"/>
</dbReference>
<sequence length="346" mass="38781">MSHLKLLPQNPPPPPVSHPRGPGPSSAELQYLERVVLRALCRHHFSWPFREPVDAAALNIPDYYAIISSPMDLSTIKQRLQNHYYRKTLECVQDFNTMFTNCYIYNKVHPHFTPVKEPGDDIVLMAQTLEKVFLERLAQMPHEEEQEELGSTRPPGRTKKTSSTGALKRSAPSPESEVVVRQTLTVIPGDAPLRPLAALPAHAQSANKKGVKRKLDTTVTSDPPHPTIAYGNLLPCESTATTTTMTPPPACDGLLSRREGTAKRPIKPPRKELPDWPAPMRRTRLPEPLRLCGELLKELVSRRHTAYAWPFYSPVDVDALGLHDYHLIITQPMDLGTIKVSLCLPF</sequence>
<feature type="domain" description="Bromo" evidence="5">
    <location>
        <begin position="303"/>
        <end position="346"/>
    </location>
</feature>
<evidence type="ECO:0000256" key="2">
    <source>
        <dbReference type="ARBA" id="ARBA00023117"/>
    </source>
</evidence>
<dbReference type="InterPro" id="IPR018359">
    <property type="entry name" value="Bromodomain_CS"/>
</dbReference>
<proteinExistence type="predicted"/>
<organism evidence="6 7">
    <name type="scientific">Merluccius polli</name>
    <name type="common">Benguela hake</name>
    <name type="synonym">Merluccius cadenati</name>
    <dbReference type="NCBI Taxonomy" id="89951"/>
    <lineage>
        <taxon>Eukaryota</taxon>
        <taxon>Metazoa</taxon>
        <taxon>Chordata</taxon>
        <taxon>Craniata</taxon>
        <taxon>Vertebrata</taxon>
        <taxon>Euteleostomi</taxon>
        <taxon>Actinopterygii</taxon>
        <taxon>Neopterygii</taxon>
        <taxon>Teleostei</taxon>
        <taxon>Neoteleostei</taxon>
        <taxon>Acanthomorphata</taxon>
        <taxon>Zeiogadaria</taxon>
        <taxon>Gadariae</taxon>
        <taxon>Gadiformes</taxon>
        <taxon>Gadoidei</taxon>
        <taxon>Merlucciidae</taxon>
        <taxon>Merluccius</taxon>
    </lineage>
</organism>
<feature type="domain" description="Bromo" evidence="5">
    <location>
        <begin position="41"/>
        <end position="113"/>
    </location>
</feature>
<protein>
    <submittedName>
        <fullName evidence="6">Bromodomain testis-specific protein</fullName>
    </submittedName>
</protein>
<dbReference type="Proteomes" id="UP001174136">
    <property type="component" value="Unassembled WGS sequence"/>
</dbReference>
<keyword evidence="2 3" id="KW-0103">Bromodomain</keyword>
<dbReference type="GO" id="GO:0000785">
    <property type="term" value="C:chromatin"/>
    <property type="evidence" value="ECO:0007669"/>
    <property type="project" value="TreeGrafter"/>
</dbReference>
<dbReference type="Pfam" id="PF00439">
    <property type="entry name" value="Bromodomain"/>
    <property type="match status" value="1"/>
</dbReference>
<dbReference type="AlphaFoldDB" id="A0AA47MAH1"/>
<feature type="region of interest" description="Disordered" evidence="4">
    <location>
        <begin position="202"/>
        <end position="232"/>
    </location>
</feature>
<dbReference type="SUPFAM" id="SSF47370">
    <property type="entry name" value="Bromodomain"/>
    <property type="match status" value="2"/>
</dbReference>
<evidence type="ECO:0000259" key="5">
    <source>
        <dbReference type="PROSITE" id="PS50014"/>
    </source>
</evidence>
<name>A0AA47MAH1_MERPO</name>
<dbReference type="PROSITE" id="PS00633">
    <property type="entry name" value="BROMODOMAIN_1"/>
    <property type="match status" value="1"/>
</dbReference>
<dbReference type="Gene3D" id="1.20.920.10">
    <property type="entry name" value="Bromodomain-like"/>
    <property type="match status" value="2"/>
</dbReference>
<dbReference type="PROSITE" id="PS50014">
    <property type="entry name" value="BROMODOMAIN_2"/>
    <property type="match status" value="2"/>
</dbReference>
<evidence type="ECO:0000313" key="7">
    <source>
        <dbReference type="Proteomes" id="UP001174136"/>
    </source>
</evidence>
<dbReference type="GO" id="GO:0006338">
    <property type="term" value="P:chromatin remodeling"/>
    <property type="evidence" value="ECO:0007669"/>
    <property type="project" value="TreeGrafter"/>
</dbReference>
<feature type="region of interest" description="Disordered" evidence="4">
    <location>
        <begin position="260"/>
        <end position="280"/>
    </location>
</feature>
<comment type="caution">
    <text evidence="6">The sequence shown here is derived from an EMBL/GenBank/DDBJ whole genome shotgun (WGS) entry which is preliminary data.</text>
</comment>
<accession>A0AA47MAH1</accession>
<dbReference type="PANTHER" id="PTHR22880">
    <property type="entry name" value="FALZ-RELATED BROMODOMAIN-CONTAINING PROTEINS"/>
    <property type="match status" value="1"/>
</dbReference>
<keyword evidence="7" id="KW-1185">Reference proteome</keyword>
<evidence type="ECO:0000256" key="3">
    <source>
        <dbReference type="PROSITE-ProRule" id="PRU00035"/>
    </source>
</evidence>
<evidence type="ECO:0000256" key="1">
    <source>
        <dbReference type="ARBA" id="ARBA00022737"/>
    </source>
</evidence>
<evidence type="ECO:0000256" key="4">
    <source>
        <dbReference type="SAM" id="MobiDB-lite"/>
    </source>
</evidence>
<dbReference type="GO" id="GO:0005634">
    <property type="term" value="C:nucleus"/>
    <property type="evidence" value="ECO:0007669"/>
    <property type="project" value="TreeGrafter"/>
</dbReference>
<dbReference type="PRINTS" id="PR00503">
    <property type="entry name" value="BROMODOMAIN"/>
</dbReference>
<dbReference type="InterPro" id="IPR036427">
    <property type="entry name" value="Bromodomain-like_sf"/>
</dbReference>